<dbReference type="PANTHER" id="PTHR38766">
    <property type="entry name" value="FLAGELLAR PROTEIN FLIO"/>
    <property type="match status" value="1"/>
</dbReference>
<proteinExistence type="inferred from homology"/>
<dbReference type="AlphaFoldDB" id="A0A9Q5VB48"/>
<organism evidence="8 9">
    <name type="scientific">Piscirickettsia salmonis</name>
    <dbReference type="NCBI Taxonomy" id="1238"/>
    <lineage>
        <taxon>Bacteria</taxon>
        <taxon>Pseudomonadati</taxon>
        <taxon>Pseudomonadota</taxon>
        <taxon>Gammaproteobacteria</taxon>
        <taxon>Thiotrichales</taxon>
        <taxon>Piscirickettsiaceae</taxon>
        <taxon>Piscirickettsia</taxon>
    </lineage>
</organism>
<dbReference type="GO" id="GO:0005886">
    <property type="term" value="C:plasma membrane"/>
    <property type="evidence" value="ECO:0007669"/>
    <property type="project" value="UniProtKB-SubCell"/>
</dbReference>
<dbReference type="GO" id="GO:0009425">
    <property type="term" value="C:bacterial-type flagellum basal body"/>
    <property type="evidence" value="ECO:0007669"/>
    <property type="project" value="UniProtKB-SubCell"/>
</dbReference>
<evidence type="ECO:0000256" key="4">
    <source>
        <dbReference type="ARBA" id="ARBA00023136"/>
    </source>
</evidence>
<keyword evidence="1 7" id="KW-1003">Cell membrane</keyword>
<dbReference type="RefSeq" id="WP_016209797.1">
    <property type="nucleotide sequence ID" value="NZ_CP171655.2"/>
</dbReference>
<accession>A0A9Q5VB48</accession>
<keyword evidence="4 7" id="KW-0472">Membrane</keyword>
<dbReference type="Pfam" id="PF04347">
    <property type="entry name" value="FliO"/>
    <property type="match status" value="1"/>
</dbReference>
<dbReference type="InterPro" id="IPR052205">
    <property type="entry name" value="FliO/MopB"/>
</dbReference>
<keyword evidence="9" id="KW-1185">Reference proteome</keyword>
<sequence>MKRSLYSLLFFICLLSVSLCSHADTLTMTMIEDQPTTGAGAGFISSTAWQMLWSSLLVILLIIGLGVILKRLQQRGFNRQEGIEIIATLAIGSKERLVIVQVGKEQVLLGVTAQHIQTLHVLNECIQVKGRESQNFQALLLEKIAKIKPSKLNKVDDIKRQGL</sequence>
<dbReference type="EMBL" id="CP038908">
    <property type="protein sequence ID" value="QGO05862.1"/>
    <property type="molecule type" value="Genomic_DNA"/>
</dbReference>
<evidence type="ECO:0000256" key="6">
    <source>
        <dbReference type="ARBA" id="ARBA00037937"/>
    </source>
</evidence>
<keyword evidence="5 7" id="KW-0975">Bacterial flagellum</keyword>
<dbReference type="GO" id="GO:0044781">
    <property type="term" value="P:bacterial-type flagellum organization"/>
    <property type="evidence" value="ECO:0007669"/>
    <property type="project" value="UniProtKB-UniRule"/>
</dbReference>
<evidence type="ECO:0000256" key="5">
    <source>
        <dbReference type="ARBA" id="ARBA00023143"/>
    </source>
</evidence>
<keyword evidence="3 7" id="KW-1133">Transmembrane helix</keyword>
<dbReference type="NCBIfam" id="TIGR03500">
    <property type="entry name" value="FliO_TIGR"/>
    <property type="match status" value="1"/>
</dbReference>
<comment type="similarity">
    <text evidence="6 7">Belongs to the FliO/MopB family.</text>
</comment>
<protein>
    <recommendedName>
        <fullName evidence="7">Flagellar protein</fullName>
    </recommendedName>
</protein>
<keyword evidence="2 7" id="KW-0812">Transmembrane</keyword>
<keyword evidence="8" id="KW-0966">Cell projection</keyword>
<evidence type="ECO:0000256" key="1">
    <source>
        <dbReference type="ARBA" id="ARBA00022475"/>
    </source>
</evidence>
<keyword evidence="8" id="KW-0282">Flagellum</keyword>
<feature type="transmembrane region" description="Helical" evidence="7">
    <location>
        <begin position="47"/>
        <end position="69"/>
    </location>
</feature>
<evidence type="ECO:0000313" key="8">
    <source>
        <dbReference type="EMBL" id="QGO05862.1"/>
    </source>
</evidence>
<reference evidence="8 9" key="1">
    <citation type="submission" date="2019-04" db="EMBL/GenBank/DDBJ databases">
        <title>Complete genome sequencing of Piscirickettsia salmonis strain Psal-009.</title>
        <authorList>
            <person name="Schober I."/>
            <person name="Bunk B."/>
            <person name="Sproer C."/>
            <person name="Carril G.P."/>
            <person name="Riedel T."/>
            <person name="Flores-Herrera P.A."/>
            <person name="Nourdin-Galindo G."/>
            <person name="Marshall S.H."/>
            <person name="Overmann J."/>
        </authorList>
    </citation>
    <scope>NUCLEOTIDE SEQUENCE [LARGE SCALE GENOMIC DNA]</scope>
    <source>
        <strain evidence="8 9">Psal-009</strain>
    </source>
</reference>
<dbReference type="Proteomes" id="UP000422232">
    <property type="component" value="Chromosome"/>
</dbReference>
<comment type="subcellular location">
    <subcellularLocation>
        <location evidence="7">Cell membrane</location>
    </subcellularLocation>
    <subcellularLocation>
        <location evidence="7">Bacterial flagellum basal body</location>
    </subcellularLocation>
</comment>
<gene>
    <name evidence="8" type="primary">fliO</name>
    <name evidence="8" type="ORF">Psal009_01759</name>
</gene>
<evidence type="ECO:0000256" key="3">
    <source>
        <dbReference type="ARBA" id="ARBA00022989"/>
    </source>
</evidence>
<evidence type="ECO:0000313" key="9">
    <source>
        <dbReference type="Proteomes" id="UP000422232"/>
    </source>
</evidence>
<evidence type="ECO:0000256" key="2">
    <source>
        <dbReference type="ARBA" id="ARBA00022692"/>
    </source>
</evidence>
<dbReference type="InterPro" id="IPR022781">
    <property type="entry name" value="Flagellar_biosynth_FliO"/>
</dbReference>
<dbReference type="PANTHER" id="PTHR38766:SF1">
    <property type="entry name" value="FLAGELLAR PROTEIN FLIO"/>
    <property type="match status" value="1"/>
</dbReference>
<name>A0A9Q5VB48_PISSA</name>
<keyword evidence="8" id="KW-0969">Cilium</keyword>
<evidence type="ECO:0000256" key="7">
    <source>
        <dbReference type="RuleBase" id="RU362064"/>
    </source>
</evidence>